<protein>
    <submittedName>
        <fullName evidence="1">Uncharacterized protein</fullName>
    </submittedName>
</protein>
<accession>A0A6J4UVB3</accession>
<proteinExistence type="predicted"/>
<reference evidence="1" key="1">
    <citation type="submission" date="2020-02" db="EMBL/GenBank/DDBJ databases">
        <authorList>
            <person name="Meier V. D."/>
        </authorList>
    </citation>
    <scope>NUCLEOTIDE SEQUENCE</scope>
    <source>
        <strain evidence="1">AVDCRST_MAG81</strain>
    </source>
</reference>
<feature type="non-terminal residue" evidence="1">
    <location>
        <position position="1"/>
    </location>
</feature>
<sequence>DITVQSYLQECLREIGLLSEERETDTTKAA</sequence>
<dbReference type="EMBL" id="CADCWO010000043">
    <property type="protein sequence ID" value="CAA9561560.1"/>
    <property type="molecule type" value="Genomic_DNA"/>
</dbReference>
<name>A0A6J4UVB3_9CYAN</name>
<evidence type="ECO:0000313" key="1">
    <source>
        <dbReference type="EMBL" id="CAA9561560.1"/>
    </source>
</evidence>
<gene>
    <name evidence="1" type="ORF">AVDCRST_MAG81-645</name>
</gene>
<organism evidence="1">
    <name type="scientific">uncultured Synechococcales cyanobacterium</name>
    <dbReference type="NCBI Taxonomy" id="1936017"/>
    <lineage>
        <taxon>Bacteria</taxon>
        <taxon>Bacillati</taxon>
        <taxon>Cyanobacteriota</taxon>
        <taxon>Cyanophyceae</taxon>
        <taxon>Synechococcales</taxon>
        <taxon>environmental samples</taxon>
    </lineage>
</organism>
<dbReference type="AlphaFoldDB" id="A0A6J4UVB3"/>